<dbReference type="PANTHER" id="PTHR40045:SF1">
    <property type="entry name" value="YQCI_YCGG FAMILY PROTEIN"/>
    <property type="match status" value="1"/>
</dbReference>
<evidence type="ECO:0000313" key="6">
    <source>
        <dbReference type="Proteomes" id="UP000663836"/>
    </source>
</evidence>
<evidence type="ECO:0000313" key="2">
    <source>
        <dbReference type="EMBL" id="CAF1051740.1"/>
    </source>
</evidence>
<evidence type="ECO:0000313" key="5">
    <source>
        <dbReference type="EMBL" id="CAF3820377.1"/>
    </source>
</evidence>
<dbReference type="NCBIfam" id="NF041366">
    <property type="entry name" value="GntA_guanitoxin"/>
    <property type="match status" value="1"/>
</dbReference>
<dbReference type="OrthoDB" id="10028120at2759"/>
<dbReference type="Proteomes" id="UP000663874">
    <property type="component" value="Unassembled WGS sequence"/>
</dbReference>
<dbReference type="EMBL" id="CAJOAX010001742">
    <property type="protein sequence ID" value="CAF3741930.1"/>
    <property type="molecule type" value="Genomic_DNA"/>
</dbReference>
<dbReference type="Proteomes" id="UP000663889">
    <property type="component" value="Unassembled WGS sequence"/>
</dbReference>
<sequence length="143" mass="16675">MSEDIFEILLWKQLRLLHTEDVKNGMKWSKNYSDDPINPQFGFSIGERAFFIVGLHPNSSRKARQFLLPAMVFNSHDQFMNLRQLKMLTELRQIIRNTDQQQNGSINPNLIPNDENSSAFEYSGKHIQPGWTPDFKSLHSKLI</sequence>
<dbReference type="Proteomes" id="UP000663823">
    <property type="component" value="Unassembled WGS sequence"/>
</dbReference>
<evidence type="ECO:0000313" key="1">
    <source>
        <dbReference type="EMBL" id="CAF0956746.1"/>
    </source>
</evidence>
<dbReference type="EMBL" id="CAJOBD010001651">
    <property type="protein sequence ID" value="CAF3820377.1"/>
    <property type="molecule type" value="Genomic_DNA"/>
</dbReference>
<reference evidence="5" key="1">
    <citation type="submission" date="2021-02" db="EMBL/GenBank/DDBJ databases">
        <authorList>
            <person name="Nowell W R."/>
        </authorList>
    </citation>
    <scope>NUCLEOTIDE SEQUENCE</scope>
</reference>
<comment type="caution">
    <text evidence="5">The sequence shown here is derived from an EMBL/GenBank/DDBJ whole genome shotgun (WGS) entry which is preliminary data.</text>
</comment>
<name>A0A819CME2_9BILA</name>
<evidence type="ECO:0000313" key="4">
    <source>
        <dbReference type="EMBL" id="CAF3741930.1"/>
    </source>
</evidence>
<dbReference type="Pfam" id="PF08892">
    <property type="entry name" value="YqcI_YcgG"/>
    <property type="match status" value="1"/>
</dbReference>
<protein>
    <submittedName>
        <fullName evidence="5">Uncharacterized protein</fullName>
    </submittedName>
</protein>
<dbReference type="Proteomes" id="UP000663882">
    <property type="component" value="Unassembled WGS sequence"/>
</dbReference>
<dbReference type="PANTHER" id="PTHR40045">
    <property type="entry name" value="YCGG FAMILY PROTEIN"/>
    <property type="match status" value="1"/>
</dbReference>
<dbReference type="EMBL" id="CAJNOU010000630">
    <property type="protein sequence ID" value="CAF1051740.1"/>
    <property type="molecule type" value="Genomic_DNA"/>
</dbReference>
<dbReference type="EMBL" id="CAJOBE010000437">
    <property type="protein sequence ID" value="CAF3641381.1"/>
    <property type="molecule type" value="Genomic_DNA"/>
</dbReference>
<accession>A0A819CME2</accession>
<evidence type="ECO:0000313" key="3">
    <source>
        <dbReference type="EMBL" id="CAF3641381.1"/>
    </source>
</evidence>
<dbReference type="EMBL" id="CAJNOO010000484">
    <property type="protein sequence ID" value="CAF0956746.1"/>
    <property type="molecule type" value="Genomic_DNA"/>
</dbReference>
<dbReference type="AlphaFoldDB" id="A0A819CME2"/>
<proteinExistence type="predicted"/>
<organism evidence="5 6">
    <name type="scientific">Rotaria sordida</name>
    <dbReference type="NCBI Taxonomy" id="392033"/>
    <lineage>
        <taxon>Eukaryota</taxon>
        <taxon>Metazoa</taxon>
        <taxon>Spiralia</taxon>
        <taxon>Gnathifera</taxon>
        <taxon>Rotifera</taxon>
        <taxon>Eurotatoria</taxon>
        <taxon>Bdelloidea</taxon>
        <taxon>Philodinida</taxon>
        <taxon>Philodinidae</taxon>
        <taxon>Rotaria</taxon>
    </lineage>
</organism>
<dbReference type="InterPro" id="IPR014988">
    <property type="entry name" value="Uncharacterised_YqcI/YcgG"/>
</dbReference>
<dbReference type="Proteomes" id="UP000663836">
    <property type="component" value="Unassembled WGS sequence"/>
</dbReference>
<gene>
    <name evidence="3" type="ORF">FNK824_LOCUS5466</name>
    <name evidence="5" type="ORF">JBS370_LOCUS16423</name>
    <name evidence="4" type="ORF">OTI717_LOCUS15070</name>
    <name evidence="1" type="ORF">RFH988_LOCUS11927</name>
    <name evidence="2" type="ORF">SEV965_LOCUS13375</name>
</gene>